<dbReference type="GO" id="GO:0003677">
    <property type="term" value="F:DNA binding"/>
    <property type="evidence" value="ECO:0007669"/>
    <property type="project" value="UniProtKB-KW"/>
</dbReference>
<reference evidence="5 6" key="1">
    <citation type="submission" date="2016-10" db="EMBL/GenBank/DDBJ databases">
        <authorList>
            <person name="de Groot N.N."/>
        </authorList>
    </citation>
    <scope>NUCLEOTIDE SEQUENCE [LARGE SCALE GENOMIC DNA]</scope>
    <source>
        <strain evidence="5 6">CGMCC 1.10434</strain>
    </source>
</reference>
<dbReference type="RefSeq" id="WP_091499660.1">
    <property type="nucleotide sequence ID" value="NZ_FODJ01000012.1"/>
</dbReference>
<dbReference type="InterPro" id="IPR011711">
    <property type="entry name" value="GntR_C"/>
</dbReference>
<sequence length="224" mass="26475">MEDKSLFEQAYSEIRQQILFDVLKPGTKVSWKQLEQQMQIGRTPIREALIQLRKDGLIYAVPQSGTYISKINLKSAANARFVRENIERLIAMECCAGFSKDDKDSLEAILLAQEQAMREQDKHKFFELDNVFHKMFFKIAGKEEVWEWLEVNNVHLDRFRWLRLNLKSIEWEQIIDQHRAILNSIIEQNLEESSFLLSLHLHEMTEEKQSLLDHYPSYFSDGNL</sequence>
<proteinExistence type="predicted"/>
<keyword evidence="3" id="KW-0804">Transcription</keyword>
<feature type="domain" description="HTH gntR-type" evidence="4">
    <location>
        <begin position="4"/>
        <end position="71"/>
    </location>
</feature>
<dbReference type="Pfam" id="PF07729">
    <property type="entry name" value="FCD"/>
    <property type="match status" value="1"/>
</dbReference>
<keyword evidence="1" id="KW-0805">Transcription regulation</keyword>
<gene>
    <name evidence="5" type="ORF">SAMN04488134_11229</name>
</gene>
<dbReference type="STRING" id="872970.SAMN04488134_11229"/>
<dbReference type="Pfam" id="PF00392">
    <property type="entry name" value="GntR"/>
    <property type="match status" value="1"/>
</dbReference>
<dbReference type="AlphaFoldDB" id="A0A1H8S7X0"/>
<dbReference type="Proteomes" id="UP000199300">
    <property type="component" value="Unassembled WGS sequence"/>
</dbReference>
<dbReference type="SUPFAM" id="SSF46785">
    <property type="entry name" value="Winged helix' DNA-binding domain"/>
    <property type="match status" value="1"/>
</dbReference>
<dbReference type="SUPFAM" id="SSF48008">
    <property type="entry name" value="GntR ligand-binding domain-like"/>
    <property type="match status" value="1"/>
</dbReference>
<dbReference type="InterPro" id="IPR000524">
    <property type="entry name" value="Tscrpt_reg_HTH_GntR"/>
</dbReference>
<dbReference type="InterPro" id="IPR008920">
    <property type="entry name" value="TF_FadR/GntR_C"/>
</dbReference>
<dbReference type="InterPro" id="IPR036390">
    <property type="entry name" value="WH_DNA-bd_sf"/>
</dbReference>
<keyword evidence="2 5" id="KW-0238">DNA-binding</keyword>
<name>A0A1H8S7X0_9BACI</name>
<dbReference type="CDD" id="cd07377">
    <property type="entry name" value="WHTH_GntR"/>
    <property type="match status" value="1"/>
</dbReference>
<dbReference type="SMART" id="SM00345">
    <property type="entry name" value="HTH_GNTR"/>
    <property type="match status" value="1"/>
</dbReference>
<dbReference type="InterPro" id="IPR036388">
    <property type="entry name" value="WH-like_DNA-bd_sf"/>
</dbReference>
<accession>A0A1H8S7X0</accession>
<evidence type="ECO:0000256" key="3">
    <source>
        <dbReference type="ARBA" id="ARBA00023163"/>
    </source>
</evidence>
<dbReference type="EMBL" id="FODJ01000012">
    <property type="protein sequence ID" value="SEO74702.1"/>
    <property type="molecule type" value="Genomic_DNA"/>
</dbReference>
<evidence type="ECO:0000256" key="1">
    <source>
        <dbReference type="ARBA" id="ARBA00023015"/>
    </source>
</evidence>
<organism evidence="5 6">
    <name type="scientific">Amphibacillus marinus</name>
    <dbReference type="NCBI Taxonomy" id="872970"/>
    <lineage>
        <taxon>Bacteria</taxon>
        <taxon>Bacillati</taxon>
        <taxon>Bacillota</taxon>
        <taxon>Bacilli</taxon>
        <taxon>Bacillales</taxon>
        <taxon>Bacillaceae</taxon>
        <taxon>Amphibacillus</taxon>
    </lineage>
</organism>
<dbReference type="SMART" id="SM00895">
    <property type="entry name" value="FCD"/>
    <property type="match status" value="1"/>
</dbReference>
<evidence type="ECO:0000313" key="6">
    <source>
        <dbReference type="Proteomes" id="UP000199300"/>
    </source>
</evidence>
<protein>
    <submittedName>
        <fullName evidence="5">DNA-binding transcriptional regulator, GntR family</fullName>
    </submittedName>
</protein>
<dbReference type="GO" id="GO:0003700">
    <property type="term" value="F:DNA-binding transcription factor activity"/>
    <property type="evidence" value="ECO:0007669"/>
    <property type="project" value="InterPro"/>
</dbReference>
<dbReference type="Gene3D" id="1.20.120.530">
    <property type="entry name" value="GntR ligand-binding domain-like"/>
    <property type="match status" value="1"/>
</dbReference>
<evidence type="ECO:0000256" key="2">
    <source>
        <dbReference type="ARBA" id="ARBA00023125"/>
    </source>
</evidence>
<dbReference type="Gene3D" id="1.10.10.10">
    <property type="entry name" value="Winged helix-like DNA-binding domain superfamily/Winged helix DNA-binding domain"/>
    <property type="match status" value="1"/>
</dbReference>
<keyword evidence="6" id="KW-1185">Reference proteome</keyword>
<evidence type="ECO:0000313" key="5">
    <source>
        <dbReference type="EMBL" id="SEO74702.1"/>
    </source>
</evidence>
<evidence type="ECO:0000259" key="4">
    <source>
        <dbReference type="PROSITE" id="PS50949"/>
    </source>
</evidence>
<dbReference type="PANTHER" id="PTHR43537:SF51">
    <property type="entry name" value="HTH-TYPE TRANSCRIPTIONAL REGULATOR LGOR-RELATED"/>
    <property type="match status" value="1"/>
</dbReference>
<dbReference type="PROSITE" id="PS50949">
    <property type="entry name" value="HTH_GNTR"/>
    <property type="match status" value="1"/>
</dbReference>
<dbReference type="PANTHER" id="PTHR43537">
    <property type="entry name" value="TRANSCRIPTIONAL REGULATOR, GNTR FAMILY"/>
    <property type="match status" value="1"/>
</dbReference>
<dbReference type="OrthoDB" id="574518at2"/>